<proteinExistence type="predicted"/>
<dbReference type="EMBL" id="JABANM010000505">
    <property type="protein sequence ID" value="KAF4755834.1"/>
    <property type="molecule type" value="Genomic_DNA"/>
</dbReference>
<keyword evidence="5" id="KW-1185">Reference proteome</keyword>
<accession>A0A7J6TYJ4</accession>
<dbReference type="AlphaFoldDB" id="A0A7J6TYJ4"/>
<name>A0A7J6TYJ4_PEROL</name>
<protein>
    <submittedName>
        <fullName evidence="3">Uncharacterized protein</fullName>
    </submittedName>
</protein>
<evidence type="ECO:0000256" key="1">
    <source>
        <dbReference type="SAM" id="MobiDB-lite"/>
    </source>
</evidence>
<reference evidence="5 6" key="1">
    <citation type="submission" date="2020-04" db="EMBL/GenBank/DDBJ databases">
        <title>Perkinsus olseni comparative genomics.</title>
        <authorList>
            <person name="Bogema D.R."/>
        </authorList>
    </citation>
    <scope>NUCLEOTIDE SEQUENCE [LARGE SCALE GENOMIC DNA]</scope>
    <source>
        <strain evidence="4">ATCC PRA-205</strain>
        <strain evidence="3 5">ATCC PRA-207</strain>
    </source>
</reference>
<keyword evidence="2" id="KW-1133">Transmembrane helix</keyword>
<feature type="transmembrane region" description="Helical" evidence="2">
    <location>
        <begin position="105"/>
        <end position="131"/>
    </location>
</feature>
<dbReference type="EMBL" id="JABANO010007187">
    <property type="protein sequence ID" value="KAF4750519.1"/>
    <property type="molecule type" value="Genomic_DNA"/>
</dbReference>
<keyword evidence="2" id="KW-0472">Membrane</keyword>
<evidence type="ECO:0000313" key="5">
    <source>
        <dbReference type="Proteomes" id="UP000553632"/>
    </source>
</evidence>
<dbReference type="Proteomes" id="UP000574390">
    <property type="component" value="Unassembled WGS sequence"/>
</dbReference>
<evidence type="ECO:0000313" key="6">
    <source>
        <dbReference type="Proteomes" id="UP000574390"/>
    </source>
</evidence>
<feature type="compositionally biased region" description="Polar residues" evidence="1">
    <location>
        <begin position="161"/>
        <end position="176"/>
    </location>
</feature>
<feature type="region of interest" description="Disordered" evidence="1">
    <location>
        <begin position="142"/>
        <end position="191"/>
    </location>
</feature>
<organism evidence="3 5">
    <name type="scientific">Perkinsus olseni</name>
    <name type="common">Perkinsus atlanticus</name>
    <dbReference type="NCBI Taxonomy" id="32597"/>
    <lineage>
        <taxon>Eukaryota</taxon>
        <taxon>Sar</taxon>
        <taxon>Alveolata</taxon>
        <taxon>Perkinsozoa</taxon>
        <taxon>Perkinsea</taxon>
        <taxon>Perkinsida</taxon>
        <taxon>Perkinsidae</taxon>
        <taxon>Perkinsus</taxon>
    </lineage>
</organism>
<feature type="compositionally biased region" description="Acidic residues" evidence="1">
    <location>
        <begin position="147"/>
        <end position="156"/>
    </location>
</feature>
<keyword evidence="2" id="KW-0812">Transmembrane</keyword>
<gene>
    <name evidence="4" type="ORF">FOZ62_021878</name>
    <name evidence="3" type="ORF">FOZ63_023893</name>
</gene>
<feature type="transmembrane region" description="Helical" evidence="2">
    <location>
        <begin position="20"/>
        <end position="41"/>
    </location>
</feature>
<evidence type="ECO:0000256" key="2">
    <source>
        <dbReference type="SAM" id="Phobius"/>
    </source>
</evidence>
<dbReference type="Proteomes" id="UP000553632">
    <property type="component" value="Unassembled WGS sequence"/>
</dbReference>
<sequence length="272" mass="30265">MLSVAELERIQRSRKVKEQWPMHLAITMLLLLPVIALIVAASEEQSICRREETVCSNACMRRWEELVNTLTEEERIDIENEKEEYSIRCQGECDTAFAECSEKPLILYIGVAVLGICTLCTCLLSSLAAALRHKEEVERITRHLEGGEESDDDDEMLSYPRGQNTDGNIITTSSASPAPLSEQDTDNNNGAAVVAPDQSRARRANLSNFQLAQESLETTKGGGAEGGGYLIRVECPNCGHVFRTRDRYGTTAQQQQQALFCRKCEYMIAGIL</sequence>
<evidence type="ECO:0000313" key="4">
    <source>
        <dbReference type="EMBL" id="KAF4755834.1"/>
    </source>
</evidence>
<comment type="caution">
    <text evidence="3">The sequence shown here is derived from an EMBL/GenBank/DDBJ whole genome shotgun (WGS) entry which is preliminary data.</text>
</comment>
<evidence type="ECO:0000313" key="3">
    <source>
        <dbReference type="EMBL" id="KAF4750519.1"/>
    </source>
</evidence>